<dbReference type="SUPFAM" id="SSF53955">
    <property type="entry name" value="Lysozyme-like"/>
    <property type="match status" value="1"/>
</dbReference>
<dbReference type="HAMAP" id="MF_04110">
    <property type="entry name" value="ENDOLYSIN_T4"/>
    <property type="match status" value="1"/>
</dbReference>
<dbReference type="GO" id="GO:0016787">
    <property type="term" value="F:hydrolase activity"/>
    <property type="evidence" value="ECO:0007669"/>
    <property type="project" value="UniProtKB-KW"/>
</dbReference>
<sequence length="227" mass="24331">MQRKTIFHAVRQMLGRGFRQREVEALDAAIDAAAGTAPETAPRRAGGGRESGAEFLPQDSVTPGPCLPPDRPPRTIGAEGIALVRRFEGCARKRLDGLVEAYPDPGTGGAPWTIGWGATGPGIGPGTVWTQEQCDARLLRDLERHAADVAAAIGDAPTTQGQFDALVSFHYNTGAIARATLTRRHVAGDHAAAAREFARWNRAGGRVLRGLVRRRRAEARLYAGERP</sequence>
<dbReference type="Gene3D" id="1.10.530.40">
    <property type="match status" value="1"/>
</dbReference>
<comment type="similarity">
    <text evidence="7">Belongs to the glycosyl hydrolase 24 family.</text>
</comment>
<dbReference type="RefSeq" id="WP_160733799.1">
    <property type="nucleotide sequence ID" value="NZ_WTYO01000004.1"/>
</dbReference>
<dbReference type="InterPro" id="IPR034690">
    <property type="entry name" value="Endolysin_T4_type"/>
</dbReference>
<evidence type="ECO:0000256" key="3">
    <source>
        <dbReference type="ARBA" id="ARBA00022638"/>
    </source>
</evidence>
<keyword evidence="4 7" id="KW-0378">Hydrolase</keyword>
<proteinExistence type="inferred from homology"/>
<keyword evidence="2 7" id="KW-0929">Antimicrobial</keyword>
<protein>
    <recommendedName>
        <fullName evidence="7">Lysozyme</fullName>
        <ecNumber evidence="7">3.2.1.17</ecNumber>
    </recommendedName>
</protein>
<organism evidence="9 10">
    <name type="scientific">Pelagerythrobacter marinus</name>
    <dbReference type="NCBI Taxonomy" id="538382"/>
    <lineage>
        <taxon>Bacteria</taxon>
        <taxon>Pseudomonadati</taxon>
        <taxon>Pseudomonadota</taxon>
        <taxon>Alphaproteobacteria</taxon>
        <taxon>Sphingomonadales</taxon>
        <taxon>Erythrobacteraceae</taxon>
        <taxon>Pelagerythrobacter</taxon>
    </lineage>
</organism>
<dbReference type="EC" id="3.2.1.17" evidence="7"/>
<accession>A0ABW9UX37</accession>
<keyword evidence="10" id="KW-1185">Reference proteome</keyword>
<feature type="region of interest" description="Disordered" evidence="8">
    <location>
        <begin position="34"/>
        <end position="74"/>
    </location>
</feature>
<evidence type="ECO:0000256" key="1">
    <source>
        <dbReference type="ARBA" id="ARBA00000632"/>
    </source>
</evidence>
<dbReference type="EMBL" id="WTYO01000004">
    <property type="protein sequence ID" value="MXO69175.1"/>
    <property type="molecule type" value="Genomic_DNA"/>
</dbReference>
<keyword evidence="6 7" id="KW-0326">Glycosidase</keyword>
<dbReference type="InterPro" id="IPR033907">
    <property type="entry name" value="Endolysin_autolysin"/>
</dbReference>
<dbReference type="InterPro" id="IPR023347">
    <property type="entry name" value="Lysozyme_dom_sf"/>
</dbReference>
<dbReference type="Pfam" id="PF00959">
    <property type="entry name" value="Phage_lysozyme"/>
    <property type="match status" value="1"/>
</dbReference>
<comment type="caution">
    <text evidence="9">The sequence shown here is derived from an EMBL/GenBank/DDBJ whole genome shotgun (WGS) entry which is preliminary data.</text>
</comment>
<evidence type="ECO:0000256" key="5">
    <source>
        <dbReference type="ARBA" id="ARBA00023200"/>
    </source>
</evidence>
<keyword evidence="3 7" id="KW-0081">Bacteriolytic enzyme</keyword>
<evidence type="ECO:0000256" key="4">
    <source>
        <dbReference type="ARBA" id="ARBA00022801"/>
    </source>
</evidence>
<dbReference type="InterPro" id="IPR023346">
    <property type="entry name" value="Lysozyme-like_dom_sf"/>
</dbReference>
<reference evidence="9 10" key="1">
    <citation type="submission" date="2019-12" db="EMBL/GenBank/DDBJ databases">
        <title>Genomic-based taxomic classification of the family Erythrobacteraceae.</title>
        <authorList>
            <person name="Xu L."/>
        </authorList>
    </citation>
    <scope>NUCLEOTIDE SEQUENCE [LARGE SCALE GENOMIC DNA]</scope>
    <source>
        <strain evidence="9 10">H32</strain>
    </source>
</reference>
<dbReference type="InterPro" id="IPR002196">
    <property type="entry name" value="Glyco_hydro_24"/>
</dbReference>
<dbReference type="Proteomes" id="UP000444401">
    <property type="component" value="Unassembled WGS sequence"/>
</dbReference>
<dbReference type="PANTHER" id="PTHR38107:SF3">
    <property type="entry name" value="LYSOZYME RRRD-RELATED"/>
    <property type="match status" value="1"/>
</dbReference>
<dbReference type="InterPro" id="IPR051018">
    <property type="entry name" value="Bacteriophage_GH24"/>
</dbReference>
<evidence type="ECO:0000313" key="9">
    <source>
        <dbReference type="EMBL" id="MXO69175.1"/>
    </source>
</evidence>
<feature type="compositionally biased region" description="Low complexity" evidence="8">
    <location>
        <begin position="34"/>
        <end position="44"/>
    </location>
</feature>
<keyword evidence="5" id="KW-1035">Host cytoplasm</keyword>
<name>A0ABW9UX37_9SPHN</name>
<evidence type="ECO:0000256" key="2">
    <source>
        <dbReference type="ARBA" id="ARBA00022529"/>
    </source>
</evidence>
<evidence type="ECO:0000256" key="7">
    <source>
        <dbReference type="RuleBase" id="RU003788"/>
    </source>
</evidence>
<dbReference type="CDD" id="cd00737">
    <property type="entry name" value="lyz_endolysin_autolysin"/>
    <property type="match status" value="1"/>
</dbReference>
<gene>
    <name evidence="9" type="ORF">GRI72_10090</name>
</gene>
<evidence type="ECO:0000256" key="6">
    <source>
        <dbReference type="ARBA" id="ARBA00023295"/>
    </source>
</evidence>
<comment type="catalytic activity">
    <reaction evidence="1 7">
        <text>Hydrolysis of (1-&gt;4)-beta-linkages between N-acetylmuramic acid and N-acetyl-D-glucosamine residues in a peptidoglycan and between N-acetyl-D-glucosamine residues in chitodextrins.</text>
        <dbReference type="EC" id="3.2.1.17"/>
    </reaction>
</comment>
<dbReference type="PANTHER" id="PTHR38107">
    <property type="match status" value="1"/>
</dbReference>
<evidence type="ECO:0000256" key="8">
    <source>
        <dbReference type="SAM" id="MobiDB-lite"/>
    </source>
</evidence>
<evidence type="ECO:0000313" key="10">
    <source>
        <dbReference type="Proteomes" id="UP000444401"/>
    </source>
</evidence>